<evidence type="ECO:0000313" key="3">
    <source>
        <dbReference type="Proteomes" id="UP000226031"/>
    </source>
</evidence>
<comment type="caution">
    <text evidence="2">The sequence shown here is derived from an EMBL/GenBank/DDBJ whole genome shotgun (WGS) entry which is preliminary data.</text>
</comment>
<accession>A0A2B7Z8L2</accession>
<reference evidence="2 3" key="1">
    <citation type="submission" date="2017-10" db="EMBL/GenBank/DDBJ databases">
        <title>Comparative genomics in systemic dimorphic fungi from Ajellomycetaceae.</title>
        <authorList>
            <person name="Munoz J.F."/>
            <person name="Mcewen J.G."/>
            <person name="Clay O.K."/>
            <person name="Cuomo C.A."/>
        </authorList>
    </citation>
    <scope>NUCLEOTIDE SEQUENCE [LARGE SCALE GENOMIC DNA]</scope>
    <source>
        <strain evidence="2 3">UAMH4076</strain>
    </source>
</reference>
<organism evidence="2 3">
    <name type="scientific">[Emmonsia] crescens</name>
    <dbReference type="NCBI Taxonomy" id="73230"/>
    <lineage>
        <taxon>Eukaryota</taxon>
        <taxon>Fungi</taxon>
        <taxon>Dikarya</taxon>
        <taxon>Ascomycota</taxon>
        <taxon>Pezizomycotina</taxon>
        <taxon>Eurotiomycetes</taxon>
        <taxon>Eurotiomycetidae</taxon>
        <taxon>Onygenales</taxon>
        <taxon>Ajellomycetaceae</taxon>
        <taxon>Emergomyces</taxon>
    </lineage>
</organism>
<gene>
    <name evidence="2" type="ORF">GX50_07701</name>
</gene>
<protein>
    <recommendedName>
        <fullName evidence="4">Secreted protein</fullName>
    </recommendedName>
</protein>
<dbReference type="Proteomes" id="UP000226031">
    <property type="component" value="Unassembled WGS sequence"/>
</dbReference>
<sequence length="76" mass="8361">MTRVGQRITPPGSLLLLLHIVSQLHNGDSAIYQLPTPLNYLELSAPLLPAMEAASRPTKIEFEWLSNSSGMETLTE</sequence>
<feature type="signal peptide" evidence="1">
    <location>
        <begin position="1"/>
        <end position="29"/>
    </location>
</feature>
<dbReference type="AlphaFoldDB" id="A0A2B7Z8L2"/>
<evidence type="ECO:0008006" key="4">
    <source>
        <dbReference type="Google" id="ProtNLM"/>
    </source>
</evidence>
<dbReference type="EMBL" id="PDND01000231">
    <property type="protein sequence ID" value="PGH29559.1"/>
    <property type="molecule type" value="Genomic_DNA"/>
</dbReference>
<name>A0A2B7Z8L2_9EURO</name>
<proteinExistence type="predicted"/>
<feature type="chain" id="PRO_5012089544" description="Secreted protein" evidence="1">
    <location>
        <begin position="30"/>
        <end position="76"/>
    </location>
</feature>
<evidence type="ECO:0000256" key="1">
    <source>
        <dbReference type="SAM" id="SignalP"/>
    </source>
</evidence>
<dbReference type="STRING" id="73230.A0A2B7Z8L2"/>
<keyword evidence="1" id="KW-0732">Signal</keyword>
<keyword evidence="3" id="KW-1185">Reference proteome</keyword>
<evidence type="ECO:0000313" key="2">
    <source>
        <dbReference type="EMBL" id="PGH29559.1"/>
    </source>
</evidence>